<feature type="domain" description="Glycan binding protein Y3-like" evidence="2">
    <location>
        <begin position="34"/>
        <end position="127"/>
    </location>
</feature>
<evidence type="ECO:0000313" key="4">
    <source>
        <dbReference type="Proteomes" id="UP000559027"/>
    </source>
</evidence>
<keyword evidence="1" id="KW-0732">Signal</keyword>
<dbReference type="EMBL" id="JAACJO010000026">
    <property type="protein sequence ID" value="KAF5347327.1"/>
    <property type="molecule type" value="Genomic_DNA"/>
</dbReference>
<dbReference type="InterPro" id="IPR054443">
    <property type="entry name" value="Y3-like_dom"/>
</dbReference>
<proteinExistence type="predicted"/>
<organism evidence="3 4">
    <name type="scientific">Leucocoprinus leucothites</name>
    <dbReference type="NCBI Taxonomy" id="201217"/>
    <lineage>
        <taxon>Eukaryota</taxon>
        <taxon>Fungi</taxon>
        <taxon>Dikarya</taxon>
        <taxon>Basidiomycota</taxon>
        <taxon>Agaricomycotina</taxon>
        <taxon>Agaricomycetes</taxon>
        <taxon>Agaricomycetidae</taxon>
        <taxon>Agaricales</taxon>
        <taxon>Agaricineae</taxon>
        <taxon>Agaricaceae</taxon>
        <taxon>Leucocoprinus</taxon>
    </lineage>
</organism>
<dbReference type="OrthoDB" id="2925523at2759"/>
<evidence type="ECO:0000259" key="2">
    <source>
        <dbReference type="Pfam" id="PF22803"/>
    </source>
</evidence>
<accession>A0A8H5CSU0</accession>
<evidence type="ECO:0000256" key="1">
    <source>
        <dbReference type="SAM" id="SignalP"/>
    </source>
</evidence>
<comment type="caution">
    <text evidence="3">The sequence shown here is derived from an EMBL/GenBank/DDBJ whole genome shotgun (WGS) entry which is preliminary data.</text>
</comment>
<dbReference type="AlphaFoldDB" id="A0A8H5CSU0"/>
<keyword evidence="4" id="KW-1185">Reference proteome</keyword>
<protein>
    <recommendedName>
        <fullName evidence="2">Glycan binding protein Y3-like domain-containing protein</fullName>
    </recommendedName>
</protein>
<evidence type="ECO:0000313" key="3">
    <source>
        <dbReference type="EMBL" id="KAF5347327.1"/>
    </source>
</evidence>
<feature type="chain" id="PRO_5034346840" description="Glycan binding protein Y3-like domain-containing protein" evidence="1">
    <location>
        <begin position="17"/>
        <end position="131"/>
    </location>
</feature>
<dbReference type="Proteomes" id="UP000559027">
    <property type="component" value="Unassembled WGS sequence"/>
</dbReference>
<dbReference type="Pfam" id="PF22803">
    <property type="entry name" value="GBD_Y3"/>
    <property type="match status" value="1"/>
</dbReference>
<feature type="signal peptide" evidence="1">
    <location>
        <begin position="1"/>
        <end position="16"/>
    </location>
</feature>
<gene>
    <name evidence="3" type="ORF">D9756_009883</name>
</gene>
<reference evidence="3 4" key="1">
    <citation type="journal article" date="2020" name="ISME J.">
        <title>Uncovering the hidden diversity of litter-decomposition mechanisms in mushroom-forming fungi.</title>
        <authorList>
            <person name="Floudas D."/>
            <person name="Bentzer J."/>
            <person name="Ahren D."/>
            <person name="Johansson T."/>
            <person name="Persson P."/>
            <person name="Tunlid A."/>
        </authorList>
    </citation>
    <scope>NUCLEOTIDE SEQUENCE [LARGE SCALE GENOMIC DNA]</scope>
    <source>
        <strain evidence="3 4">CBS 146.42</strain>
    </source>
</reference>
<name>A0A8H5CSU0_9AGAR</name>
<sequence>MFKAIVLATLASIALARTPPVLTCATTGVGPARSCEQFICDFCSGVSQAQPVSNGESGGACYNLPNAGRNCLFSAFNSGNATGAPDQAACNVALWTVAGGCDLGGIGVMDWAPSAFTFSLKPRTGICSMGS</sequence>